<organism evidence="1 2">
    <name type="scientific">Coemansia aciculifera</name>
    <dbReference type="NCBI Taxonomy" id="417176"/>
    <lineage>
        <taxon>Eukaryota</taxon>
        <taxon>Fungi</taxon>
        <taxon>Fungi incertae sedis</taxon>
        <taxon>Zoopagomycota</taxon>
        <taxon>Kickxellomycotina</taxon>
        <taxon>Kickxellomycetes</taxon>
        <taxon>Kickxellales</taxon>
        <taxon>Kickxellaceae</taxon>
        <taxon>Coemansia</taxon>
    </lineage>
</organism>
<evidence type="ECO:0000313" key="2">
    <source>
        <dbReference type="Proteomes" id="UP001140074"/>
    </source>
</evidence>
<dbReference type="Proteomes" id="UP001140074">
    <property type="component" value="Unassembled WGS sequence"/>
</dbReference>
<dbReference type="EMBL" id="JANBUY010000150">
    <property type="protein sequence ID" value="KAJ2862809.1"/>
    <property type="molecule type" value="Genomic_DNA"/>
</dbReference>
<name>A0A9W8IG09_9FUNG</name>
<accession>A0A9W8IG09</accession>
<keyword evidence="2" id="KW-1185">Reference proteome</keyword>
<proteinExistence type="predicted"/>
<comment type="caution">
    <text evidence="1">The sequence shown here is derived from an EMBL/GenBank/DDBJ whole genome shotgun (WGS) entry which is preliminary data.</text>
</comment>
<sequence length="173" mass="19187">SILYIICVLGTFGINPARRDTYRNGTLRGPPIKSWNTEEAFEGARVKRLHMDSAHSFYNHIAMEMDDGPLRRLAVDMHRILFLHPDCPGADISVEGVDPLVTRNNFEEAIVAAPLALMEQYRREALLALSATGSTPVRAEQSAGPLKKRKLDAAPEPLATMSRYARYGKGPKV</sequence>
<reference evidence="1" key="1">
    <citation type="submission" date="2022-07" db="EMBL/GenBank/DDBJ databases">
        <title>Phylogenomic reconstructions and comparative analyses of Kickxellomycotina fungi.</title>
        <authorList>
            <person name="Reynolds N.K."/>
            <person name="Stajich J.E."/>
            <person name="Barry K."/>
            <person name="Grigoriev I.V."/>
            <person name="Crous P."/>
            <person name="Smith M.E."/>
        </authorList>
    </citation>
    <scope>NUCLEOTIDE SEQUENCE</scope>
    <source>
        <strain evidence="1">RSA 476</strain>
    </source>
</reference>
<gene>
    <name evidence="1" type="ORF">GGH94_004040</name>
</gene>
<dbReference type="AlphaFoldDB" id="A0A9W8IG09"/>
<evidence type="ECO:0000313" key="1">
    <source>
        <dbReference type="EMBL" id="KAJ2862809.1"/>
    </source>
</evidence>
<feature type="non-terminal residue" evidence="1">
    <location>
        <position position="1"/>
    </location>
</feature>
<protein>
    <submittedName>
        <fullName evidence="1">Uncharacterized protein</fullName>
    </submittedName>
</protein>